<proteinExistence type="predicted"/>
<accession>A0A1J9Q682</accession>
<dbReference type="GO" id="GO:0003677">
    <property type="term" value="F:DNA binding"/>
    <property type="evidence" value="ECO:0007669"/>
    <property type="project" value="UniProtKB-KW"/>
</dbReference>
<dbReference type="STRING" id="1447872.A0A1J9Q682"/>
<reference evidence="6 7" key="1">
    <citation type="submission" date="2015-07" db="EMBL/GenBank/DDBJ databases">
        <title>Emmonsia species relationships and genome sequence.</title>
        <authorList>
            <consortium name="The Broad Institute Genomics Platform"/>
            <person name="Cuomo C.A."/>
            <person name="Munoz J.F."/>
            <person name="Imamovic A."/>
            <person name="Priest M.E."/>
            <person name="Young S."/>
            <person name="Clay O.K."/>
            <person name="McEwen J.G."/>
        </authorList>
    </citation>
    <scope>NUCLEOTIDE SEQUENCE [LARGE SCALE GENOMIC DNA]</scope>
    <source>
        <strain evidence="6 7">UAMH 9510</strain>
    </source>
</reference>
<keyword evidence="4" id="KW-0539">Nucleus</keyword>
<evidence type="ECO:0000256" key="4">
    <source>
        <dbReference type="ARBA" id="ARBA00023242"/>
    </source>
</evidence>
<dbReference type="VEuPathDB" id="FungiDB:AJ78_04029"/>
<evidence type="ECO:0000313" key="6">
    <source>
        <dbReference type="EMBL" id="OJD15731.1"/>
    </source>
</evidence>
<organism evidence="6 7">
    <name type="scientific">Emergomyces pasteurianus Ep9510</name>
    <dbReference type="NCBI Taxonomy" id="1447872"/>
    <lineage>
        <taxon>Eukaryota</taxon>
        <taxon>Fungi</taxon>
        <taxon>Dikarya</taxon>
        <taxon>Ascomycota</taxon>
        <taxon>Pezizomycotina</taxon>
        <taxon>Eurotiomycetes</taxon>
        <taxon>Eurotiomycetidae</taxon>
        <taxon>Onygenales</taxon>
        <taxon>Ajellomycetaceae</taxon>
        <taxon>Emergomyces</taxon>
    </lineage>
</organism>
<feature type="domain" description="Zn(2)-C6 fungal-type" evidence="5">
    <location>
        <begin position="132"/>
        <end position="167"/>
    </location>
</feature>
<dbReference type="GO" id="GO:0008270">
    <property type="term" value="F:zinc ion binding"/>
    <property type="evidence" value="ECO:0007669"/>
    <property type="project" value="InterPro"/>
</dbReference>
<dbReference type="SUPFAM" id="SSF57701">
    <property type="entry name" value="Zn2/Cys6 DNA-binding domain"/>
    <property type="match status" value="1"/>
</dbReference>
<keyword evidence="2" id="KW-0238">DNA-binding</keyword>
<dbReference type="InterPro" id="IPR036864">
    <property type="entry name" value="Zn2-C6_fun-type_DNA-bd_sf"/>
</dbReference>
<comment type="caution">
    <text evidence="6">The sequence shown here is derived from an EMBL/GenBank/DDBJ whole genome shotgun (WGS) entry which is preliminary data.</text>
</comment>
<dbReference type="GO" id="GO:0000981">
    <property type="term" value="F:DNA-binding transcription factor activity, RNA polymerase II-specific"/>
    <property type="evidence" value="ECO:0007669"/>
    <property type="project" value="InterPro"/>
</dbReference>
<dbReference type="InterPro" id="IPR001138">
    <property type="entry name" value="Zn2Cys6_DnaBD"/>
</dbReference>
<keyword evidence="1" id="KW-0805">Transcription regulation</keyword>
<gene>
    <name evidence="6" type="ORF">AJ78_04029</name>
</gene>
<protein>
    <recommendedName>
        <fullName evidence="5">Zn(2)-C6 fungal-type domain-containing protein</fullName>
    </recommendedName>
</protein>
<evidence type="ECO:0000313" key="7">
    <source>
        <dbReference type="Proteomes" id="UP000182235"/>
    </source>
</evidence>
<keyword evidence="7" id="KW-1185">Reference proteome</keyword>
<dbReference type="Proteomes" id="UP000182235">
    <property type="component" value="Unassembled WGS sequence"/>
</dbReference>
<evidence type="ECO:0000259" key="5">
    <source>
        <dbReference type="PROSITE" id="PS50048"/>
    </source>
</evidence>
<dbReference type="OrthoDB" id="539213at2759"/>
<dbReference type="EMBL" id="LGRN01000140">
    <property type="protein sequence ID" value="OJD15731.1"/>
    <property type="molecule type" value="Genomic_DNA"/>
</dbReference>
<name>A0A1J9Q682_9EURO</name>
<evidence type="ECO:0000256" key="3">
    <source>
        <dbReference type="ARBA" id="ARBA00023163"/>
    </source>
</evidence>
<dbReference type="AlphaFoldDB" id="A0A1J9Q682"/>
<evidence type="ECO:0000256" key="2">
    <source>
        <dbReference type="ARBA" id="ARBA00023125"/>
    </source>
</evidence>
<dbReference type="CDD" id="cd00067">
    <property type="entry name" value="GAL4"/>
    <property type="match status" value="1"/>
</dbReference>
<evidence type="ECO:0000256" key="1">
    <source>
        <dbReference type="ARBA" id="ARBA00023015"/>
    </source>
</evidence>
<dbReference type="PROSITE" id="PS50048">
    <property type="entry name" value="ZN2_CY6_FUNGAL_2"/>
    <property type="match status" value="1"/>
</dbReference>
<keyword evidence="3" id="KW-0804">Transcription</keyword>
<sequence length="504" mass="57485">MSYQAILQAPFPLPRYLQDWGHSIWEFRNYQCARIIYLPGGMYQEGSSNRPRCPSKLIYKLELSLRLFLGLIYFLFLHDTELHPQLLSIEFATYTAIRNRRAYTCSYEALRLGTLFSEVIATEHMPSEGVPKCQRCRKDHKRCSPEVRSWPGPKCDRCESYGYECSENVMARRSSQRKVESARTTSCPVKNELGNYQQGPTRPLLTRPSQPLVIGSMPNTELHQSPFVGLFLYLKNINWQTLSCPSAEFGSDPFATMFQSHTCVPNLLGPPLGRRRMYLEVFAESERLKQNPPSPLLTYNNSLENFIITAIVTRIQRDQHHKAMNYSFEELSRRCSTYIRYGNYWNKLRMMLNTDEVLLIDPTYSFDKPNPDTTFETAVQIWLYRIPGLREFCQKLSGLSHMILDLARTEPSSPVRTFLATKILDRLNEVLGPGVGTLPQPSQPLYSNNGNSCGNGGPSYLATATVDGSPEEVRDVESDDSFSFDDASVHAGFGGYVYQAPWNS</sequence>